<keyword evidence="3" id="KW-1185">Reference proteome</keyword>
<comment type="caution">
    <text evidence="2">The sequence shown here is derived from an EMBL/GenBank/DDBJ whole genome shotgun (WGS) entry which is preliminary data.</text>
</comment>
<organism evidence="2 3">
    <name type="scientific">Streptomyces similanensis</name>
    <dbReference type="NCBI Taxonomy" id="1274988"/>
    <lineage>
        <taxon>Bacteria</taxon>
        <taxon>Bacillati</taxon>
        <taxon>Actinomycetota</taxon>
        <taxon>Actinomycetes</taxon>
        <taxon>Kitasatosporales</taxon>
        <taxon>Streptomycetaceae</taxon>
        <taxon>Streptomyces</taxon>
    </lineage>
</organism>
<gene>
    <name evidence="2" type="ORF">GCM10023336_05480</name>
</gene>
<evidence type="ECO:0000313" key="2">
    <source>
        <dbReference type="EMBL" id="GAA5043685.1"/>
    </source>
</evidence>
<evidence type="ECO:0000256" key="1">
    <source>
        <dbReference type="SAM" id="MobiDB-lite"/>
    </source>
</evidence>
<name>A0ABP9JW72_9ACTN</name>
<sequence length="71" mass="7450">MDRRHKVLTCSRSRQTGAPSEGHLVGGGAAHPRGPLALPSIAPTDDTEHFGSRLPPPASSGGPKYVRALLR</sequence>
<accession>A0ABP9JW72</accession>
<protein>
    <submittedName>
        <fullName evidence="2">Uncharacterized protein</fullName>
    </submittedName>
</protein>
<dbReference type="Proteomes" id="UP001500124">
    <property type="component" value="Unassembled WGS sequence"/>
</dbReference>
<dbReference type="EMBL" id="BAABKC010000007">
    <property type="protein sequence ID" value="GAA5043685.1"/>
    <property type="molecule type" value="Genomic_DNA"/>
</dbReference>
<feature type="region of interest" description="Disordered" evidence="1">
    <location>
        <begin position="1"/>
        <end position="71"/>
    </location>
</feature>
<evidence type="ECO:0000313" key="3">
    <source>
        <dbReference type="Proteomes" id="UP001500124"/>
    </source>
</evidence>
<reference evidence="3" key="1">
    <citation type="journal article" date="2019" name="Int. J. Syst. Evol. Microbiol.">
        <title>The Global Catalogue of Microorganisms (GCM) 10K type strain sequencing project: providing services to taxonomists for standard genome sequencing and annotation.</title>
        <authorList>
            <consortium name="The Broad Institute Genomics Platform"/>
            <consortium name="The Broad Institute Genome Sequencing Center for Infectious Disease"/>
            <person name="Wu L."/>
            <person name="Ma J."/>
        </authorList>
    </citation>
    <scope>NUCLEOTIDE SEQUENCE [LARGE SCALE GENOMIC DNA]</scope>
    <source>
        <strain evidence="3">JCM 18410</strain>
    </source>
</reference>
<proteinExistence type="predicted"/>